<dbReference type="InterPro" id="IPR016162">
    <property type="entry name" value="Ald_DH_N"/>
</dbReference>
<comment type="similarity">
    <text evidence="1 7">Belongs to the aldehyde dehydrogenase family.</text>
</comment>
<dbReference type="InterPro" id="IPR029510">
    <property type="entry name" value="Ald_DH_CS_GLU"/>
</dbReference>
<protein>
    <recommendedName>
        <fullName evidence="5">aldehyde dehydrogenase (NAD(+))</fullName>
        <ecNumber evidence="5">1.2.1.3</ecNumber>
    </recommendedName>
</protein>
<dbReference type="Pfam" id="PF00171">
    <property type="entry name" value="Aldedh"/>
    <property type="match status" value="1"/>
</dbReference>
<gene>
    <name evidence="10" type="ORF">AVDCRST_MAG35-529</name>
</gene>
<keyword evidence="4" id="KW-0520">NAD</keyword>
<evidence type="ECO:0000256" key="6">
    <source>
        <dbReference type="PROSITE-ProRule" id="PRU10007"/>
    </source>
</evidence>
<feature type="non-terminal residue" evidence="10">
    <location>
        <position position="1"/>
    </location>
</feature>
<evidence type="ECO:0000256" key="7">
    <source>
        <dbReference type="RuleBase" id="RU003345"/>
    </source>
</evidence>
<dbReference type="AlphaFoldDB" id="A0A6J4NPX0"/>
<evidence type="ECO:0000256" key="8">
    <source>
        <dbReference type="SAM" id="MobiDB-lite"/>
    </source>
</evidence>
<keyword evidence="3 7" id="KW-0560">Oxidoreductase</keyword>
<dbReference type="GO" id="GO:0004029">
    <property type="term" value="F:aldehyde dehydrogenase (NAD+) activity"/>
    <property type="evidence" value="ECO:0007669"/>
    <property type="project" value="UniProtKB-EC"/>
</dbReference>
<evidence type="ECO:0000256" key="2">
    <source>
        <dbReference type="ARBA" id="ARBA00011881"/>
    </source>
</evidence>
<reference evidence="10" key="1">
    <citation type="submission" date="2020-02" db="EMBL/GenBank/DDBJ databases">
        <authorList>
            <person name="Meier V. D."/>
        </authorList>
    </citation>
    <scope>NUCLEOTIDE SEQUENCE</scope>
    <source>
        <strain evidence="10">AVDCRST_MAG35</strain>
    </source>
</reference>
<dbReference type="EMBL" id="CADCUY010000110">
    <property type="protein sequence ID" value="CAA9393618.1"/>
    <property type="molecule type" value="Genomic_DNA"/>
</dbReference>
<name>A0A6J4NPX0_9ACTN</name>
<dbReference type="EC" id="1.2.1.3" evidence="5"/>
<feature type="domain" description="Aldehyde dehydrogenase" evidence="9">
    <location>
        <begin position="55"/>
        <end position="509"/>
    </location>
</feature>
<proteinExistence type="inferred from homology"/>
<dbReference type="InterPro" id="IPR015590">
    <property type="entry name" value="Aldehyde_DH_dom"/>
</dbReference>
<dbReference type="PROSITE" id="PS00687">
    <property type="entry name" value="ALDEHYDE_DEHYDR_GLU"/>
    <property type="match status" value="1"/>
</dbReference>
<evidence type="ECO:0000256" key="5">
    <source>
        <dbReference type="ARBA" id="ARBA00024226"/>
    </source>
</evidence>
<evidence type="ECO:0000259" key="9">
    <source>
        <dbReference type="Pfam" id="PF00171"/>
    </source>
</evidence>
<dbReference type="InterPro" id="IPR016161">
    <property type="entry name" value="Ald_DH/histidinol_DH"/>
</dbReference>
<comment type="subunit">
    <text evidence="2">Homotetramer.</text>
</comment>
<evidence type="ECO:0000256" key="3">
    <source>
        <dbReference type="ARBA" id="ARBA00023002"/>
    </source>
</evidence>
<dbReference type="InterPro" id="IPR044638">
    <property type="entry name" value="ALDH7A1-like"/>
</dbReference>
<feature type="region of interest" description="Disordered" evidence="8">
    <location>
        <begin position="1"/>
        <end position="23"/>
    </location>
</feature>
<dbReference type="FunFam" id="3.40.309.10:FF:000018">
    <property type="entry name" value="Alpha-aminoadipic semialdehyde dehydrogenase"/>
    <property type="match status" value="1"/>
</dbReference>
<dbReference type="PANTHER" id="PTHR43521">
    <property type="entry name" value="ALPHA-AMINOADIPIC SEMIALDEHYDE DEHYDROGENASE"/>
    <property type="match status" value="1"/>
</dbReference>
<evidence type="ECO:0000313" key="10">
    <source>
        <dbReference type="EMBL" id="CAA9393618.1"/>
    </source>
</evidence>
<evidence type="ECO:0000256" key="1">
    <source>
        <dbReference type="ARBA" id="ARBA00009986"/>
    </source>
</evidence>
<dbReference type="SUPFAM" id="SSF53720">
    <property type="entry name" value="ALDH-like"/>
    <property type="match status" value="1"/>
</dbReference>
<organism evidence="10">
    <name type="scientific">uncultured Quadrisphaera sp</name>
    <dbReference type="NCBI Taxonomy" id="904978"/>
    <lineage>
        <taxon>Bacteria</taxon>
        <taxon>Bacillati</taxon>
        <taxon>Actinomycetota</taxon>
        <taxon>Actinomycetes</taxon>
        <taxon>Kineosporiales</taxon>
        <taxon>Kineosporiaceae</taxon>
        <taxon>Quadrisphaera</taxon>
        <taxon>environmental samples</taxon>
    </lineage>
</organism>
<feature type="active site" evidence="6">
    <location>
        <position position="283"/>
    </location>
</feature>
<dbReference type="InterPro" id="IPR016163">
    <property type="entry name" value="Ald_DH_C"/>
</dbReference>
<accession>A0A6J4NPX0</accession>
<sequence length="529" mass="54614">ARPLDRPERPMTLTEPAPAPAPPLTTEALRERALAALARCGADPAALPGAGQLSARSAVTGEDLFAVPMAGPADVEAAVDAAHAAFLTWRSVPAPVRGALVKRFGELLTEHKADVADLIGVEVGKIRSEALGEVQEMIDVCDFAVGLSRQLEGRTMPSERPGHRLMETWHPLGVVGVISAFNFPAAVWAWNTAIALVCGDTVVWKPSEAAALTAAASSALLARAAADVGAPEHLSVLVVTDAAGAAPLVDSPKVPVLSATGSERMGAQVAPRVAARFGRSILELGGNNAAVVAPSADLDLAVRGIVFAAAGTAGQRCTSLRRLIVHESLADELVAKVSAVYRRLVVGDPFAEGTLVGPLVTTTAHEAMQEALAAAVADGGEVVVGGERVEVPGAEHAAYVRPALVRMPAQTAVVARETFAPILYVLTYATFEEAVALHNGVPQGLSSSIFTTDQREAEQFMAAEGSDCGIVNVNIGTSGAEIGGAFGGEKTTGGGRESGSDAWRAYMRRATNTVNYSRELPLAQGVSFG</sequence>
<dbReference type="Gene3D" id="3.40.605.10">
    <property type="entry name" value="Aldehyde Dehydrogenase, Chain A, domain 1"/>
    <property type="match status" value="1"/>
</dbReference>
<dbReference type="Gene3D" id="3.40.309.10">
    <property type="entry name" value="Aldehyde Dehydrogenase, Chain A, domain 2"/>
    <property type="match status" value="1"/>
</dbReference>
<dbReference type="PANTHER" id="PTHR43521:SF1">
    <property type="entry name" value="ALPHA-AMINOADIPIC SEMIALDEHYDE DEHYDROGENASE"/>
    <property type="match status" value="1"/>
</dbReference>
<evidence type="ECO:0000256" key="4">
    <source>
        <dbReference type="ARBA" id="ARBA00023027"/>
    </source>
</evidence>